<feature type="transmembrane region" description="Helical" evidence="11">
    <location>
        <begin position="672"/>
        <end position="697"/>
    </location>
</feature>
<dbReference type="GO" id="GO:0015293">
    <property type="term" value="F:symporter activity"/>
    <property type="evidence" value="ECO:0007669"/>
    <property type="project" value="TreeGrafter"/>
</dbReference>
<keyword evidence="14" id="KW-1185">Reference proteome</keyword>
<keyword evidence="8" id="KW-0406">Ion transport</keyword>
<keyword evidence="6 11" id="KW-1133">Transmembrane helix</keyword>
<keyword evidence="12" id="KW-0732">Signal</keyword>
<protein>
    <submittedName>
        <fullName evidence="13">Solute carrier family 5 member 8</fullName>
    </submittedName>
</protein>
<feature type="transmembrane region" description="Helical" evidence="11">
    <location>
        <begin position="856"/>
        <end position="876"/>
    </location>
</feature>
<feature type="transmembrane region" description="Helical" evidence="11">
    <location>
        <begin position="555"/>
        <end position="579"/>
    </location>
</feature>
<dbReference type="InterPro" id="IPR038377">
    <property type="entry name" value="Na/Glc_symporter_sf"/>
</dbReference>
<evidence type="ECO:0000313" key="14">
    <source>
        <dbReference type="Proteomes" id="UP000005938"/>
    </source>
</evidence>
<keyword evidence="3" id="KW-0813">Transport</keyword>
<gene>
    <name evidence="13" type="ORF">W5A_03129</name>
</gene>
<comment type="subcellular location">
    <subcellularLocation>
        <location evidence="1">Cell membrane</location>
        <topology evidence="1">Multi-pass membrane protein</topology>
    </subcellularLocation>
</comment>
<dbReference type="RefSeq" id="WP_008237328.1">
    <property type="nucleotide sequence ID" value="NZ_AJJU01000003.1"/>
</dbReference>
<dbReference type="GO" id="GO:0006814">
    <property type="term" value="P:sodium ion transport"/>
    <property type="evidence" value="ECO:0007669"/>
    <property type="project" value="UniProtKB-KW"/>
</dbReference>
<evidence type="ECO:0000256" key="2">
    <source>
        <dbReference type="ARBA" id="ARBA00006434"/>
    </source>
</evidence>
<evidence type="ECO:0000256" key="6">
    <source>
        <dbReference type="ARBA" id="ARBA00022989"/>
    </source>
</evidence>
<dbReference type="Gene3D" id="1.20.1730.10">
    <property type="entry name" value="Sodium/glucose cotransporter"/>
    <property type="match status" value="1"/>
</dbReference>
<evidence type="ECO:0000256" key="8">
    <source>
        <dbReference type="ARBA" id="ARBA00023065"/>
    </source>
</evidence>
<comment type="caution">
    <text evidence="13">The sequence shown here is derived from an EMBL/GenBank/DDBJ whole genome shotgun (WGS) entry which is preliminary data.</text>
</comment>
<dbReference type="AlphaFoldDB" id="I0WHN6"/>
<dbReference type="Pfam" id="PF00474">
    <property type="entry name" value="SSF"/>
    <property type="match status" value="1"/>
</dbReference>
<evidence type="ECO:0000256" key="10">
    <source>
        <dbReference type="ARBA" id="ARBA00023201"/>
    </source>
</evidence>
<evidence type="ECO:0000256" key="9">
    <source>
        <dbReference type="ARBA" id="ARBA00023136"/>
    </source>
</evidence>
<feature type="transmembrane region" description="Helical" evidence="11">
    <location>
        <begin position="518"/>
        <end position="543"/>
    </location>
</feature>
<dbReference type="PANTHER" id="PTHR42985">
    <property type="entry name" value="SODIUM-COUPLED MONOCARBOXYLATE TRANSPORTER"/>
    <property type="match status" value="1"/>
</dbReference>
<dbReference type="eggNOG" id="COG0591">
    <property type="taxonomic scope" value="Bacteria"/>
</dbReference>
<sequence>MMFRRLVFSVAILLLSSGFLVAQEGRTLISWENRASLPTDLGINGAFIGQHNGVILIAGGANFPNKPVWEGGQKQWYNTIYALSKDGKGNWEVISSVQKLPKPLAYGVAVSTLHGVLCVGGESVDGFSNAAFLLKWDSKTKQVKIQLLPEMPYPLAHMGGDVVGDKLYLVGGQKKPGGNSTDSFLSLTLSSDLETHAYRWEKLVNFEGAPRIQPVVVSQNDGKEDLLYVFSGAKVDPNTKPSYEMLTDVYAYSSKKKQWFKKNPIPNNETPGITGGYVAAAPAYKTGDAHIVILGGAGGPKQYLYERLAIEDQISQIDDQQKENITSLRNKQNELLKKTSFSNTVWAYHTITDTWVKRGDLPFETPVVTTAIMYKNEVVLAGGEVSPGVRTNAIYVGHIDPYKPSFGWANYLTLGVYLSLMILMGWYFSRRNKSTDDYFLGGGRIPWWAAGLSIYATMLSAITYLSQPALAYAFDWQAYLGYFTVLLIVPIVITFYLPFFRRLKITTAYEYLEKRFHIVVRVFGSASFVLFQLARMGIVVYLPALAISTVTGIDIYMAIILMGLLAILYTVMGGIEAVIWTDVIQVIVLIAGLIIGLIYIGTSIGDVGYIFETAWKDSKLQLFDFRLSSTEVVTWSLFLGSFALNFAPYTTDQAVVQRYLTTSDEKQARKSIWMNGIITIPAGLLIFSMGTFLYVYFKEHPDFLSVGMQNDGVFPLFIADHLPPGIAGLVIAGIYSASMSSLDSSMHSISTVFTVDYFKRFSSKYSEIKGLKIAKWVTIVVGILGTGIACLMATYPVTSLFFFFQEVVGLFGSALAGIFILGIFLKRSNWVGALSGALMSVIVLIFIKYYTPLNFYIYPLIAIPVCVIGGYIISLITPQFRTPTEGLVYGKHLKNKSSE</sequence>
<feature type="transmembrane region" description="Helical" evidence="11">
    <location>
        <begin position="632"/>
        <end position="651"/>
    </location>
</feature>
<keyword evidence="7" id="KW-0915">Sodium</keyword>
<evidence type="ECO:0000256" key="4">
    <source>
        <dbReference type="ARBA" id="ARBA00022475"/>
    </source>
</evidence>
<evidence type="ECO:0000256" key="7">
    <source>
        <dbReference type="ARBA" id="ARBA00023053"/>
    </source>
</evidence>
<keyword evidence="4" id="KW-1003">Cell membrane</keyword>
<organism evidence="13 14">
    <name type="scientific">Imtechella halotolerans K1</name>
    <dbReference type="NCBI Taxonomy" id="946077"/>
    <lineage>
        <taxon>Bacteria</taxon>
        <taxon>Pseudomonadati</taxon>
        <taxon>Bacteroidota</taxon>
        <taxon>Flavobacteriia</taxon>
        <taxon>Flavobacteriales</taxon>
        <taxon>Flavobacteriaceae</taxon>
        <taxon>Imtechella</taxon>
    </lineage>
</organism>
<feature type="transmembrane region" description="Helical" evidence="11">
    <location>
        <begin position="801"/>
        <end position="824"/>
    </location>
</feature>
<dbReference type="InterPro" id="IPR056734">
    <property type="entry name" value="NANM"/>
</dbReference>
<keyword evidence="10" id="KW-0739">Sodium transport</keyword>
<dbReference type="InterPro" id="IPR001734">
    <property type="entry name" value="Na/solute_symporter"/>
</dbReference>
<feature type="transmembrane region" description="Helical" evidence="11">
    <location>
        <begin position="773"/>
        <end position="795"/>
    </location>
</feature>
<dbReference type="InterPro" id="IPR051163">
    <property type="entry name" value="Sodium:Solute_Symporter_SSF"/>
</dbReference>
<feature type="transmembrane region" description="Helical" evidence="11">
    <location>
        <begin position="717"/>
        <end position="737"/>
    </location>
</feature>
<feature type="signal peptide" evidence="12">
    <location>
        <begin position="1"/>
        <end position="22"/>
    </location>
</feature>
<dbReference type="PANTHER" id="PTHR42985:SF40">
    <property type="entry name" value="LD47995P-RELATED"/>
    <property type="match status" value="1"/>
</dbReference>
<dbReference type="PATRIC" id="fig|946077.3.peg.632"/>
<dbReference type="eggNOG" id="COG3055">
    <property type="taxonomic scope" value="Bacteria"/>
</dbReference>
<evidence type="ECO:0000313" key="13">
    <source>
        <dbReference type="EMBL" id="EID75902.1"/>
    </source>
</evidence>
<evidence type="ECO:0000256" key="3">
    <source>
        <dbReference type="ARBA" id="ARBA00022448"/>
    </source>
</evidence>
<name>I0WHN6_9FLAO</name>
<evidence type="ECO:0000256" key="5">
    <source>
        <dbReference type="ARBA" id="ARBA00022692"/>
    </source>
</evidence>
<evidence type="ECO:0000256" key="12">
    <source>
        <dbReference type="SAM" id="SignalP"/>
    </source>
</evidence>
<feature type="transmembrane region" description="Helical" evidence="11">
    <location>
        <begin position="586"/>
        <end position="612"/>
    </location>
</feature>
<dbReference type="STRING" id="946077.W5A_03129"/>
<evidence type="ECO:0000256" key="11">
    <source>
        <dbReference type="SAM" id="Phobius"/>
    </source>
</evidence>
<dbReference type="InterPro" id="IPR015915">
    <property type="entry name" value="Kelch-typ_b-propeller"/>
</dbReference>
<dbReference type="GO" id="GO:0005886">
    <property type="term" value="C:plasma membrane"/>
    <property type="evidence" value="ECO:0007669"/>
    <property type="project" value="UniProtKB-SubCell"/>
</dbReference>
<dbReference type="PROSITE" id="PS50283">
    <property type="entry name" value="NA_SOLUT_SYMP_3"/>
    <property type="match status" value="1"/>
</dbReference>
<dbReference type="EMBL" id="AJJU01000003">
    <property type="protein sequence ID" value="EID75902.1"/>
    <property type="molecule type" value="Genomic_DNA"/>
</dbReference>
<dbReference type="SUPFAM" id="SSF117281">
    <property type="entry name" value="Kelch motif"/>
    <property type="match status" value="1"/>
</dbReference>
<feature type="transmembrane region" description="Helical" evidence="11">
    <location>
        <begin position="831"/>
        <end position="850"/>
    </location>
</feature>
<dbReference type="Pfam" id="PF24996">
    <property type="entry name" value="NANM"/>
    <property type="match status" value="2"/>
</dbReference>
<feature type="chain" id="PRO_5003635462" evidence="12">
    <location>
        <begin position="23"/>
        <end position="899"/>
    </location>
</feature>
<dbReference type="NCBIfam" id="TIGR00813">
    <property type="entry name" value="sss"/>
    <property type="match status" value="1"/>
</dbReference>
<comment type="similarity">
    <text evidence="2">Belongs to the sodium:solute symporter (SSF) (TC 2.A.21) family.</text>
</comment>
<feature type="transmembrane region" description="Helical" evidence="11">
    <location>
        <begin position="408"/>
        <end position="427"/>
    </location>
</feature>
<accession>I0WHN6</accession>
<keyword evidence="9 11" id="KW-0472">Membrane</keyword>
<dbReference type="Proteomes" id="UP000005938">
    <property type="component" value="Unassembled WGS sequence"/>
</dbReference>
<reference evidence="13 14" key="1">
    <citation type="journal article" date="2012" name="J. Bacteriol.">
        <title>Genome Sequence of the Halotolerant Bacterium Imtechella halotolerans K1T.</title>
        <authorList>
            <person name="Kumar S."/>
            <person name="Vikram S."/>
            <person name="Subramanian S."/>
            <person name="Raghava G.P."/>
            <person name="Pinnaka A.K."/>
        </authorList>
    </citation>
    <scope>NUCLEOTIDE SEQUENCE [LARGE SCALE GENOMIC DNA]</scope>
    <source>
        <strain evidence="13 14">K1</strain>
    </source>
</reference>
<keyword evidence="5 11" id="KW-0812">Transmembrane</keyword>
<proteinExistence type="inferred from homology"/>
<feature type="transmembrane region" description="Helical" evidence="11">
    <location>
        <begin position="478"/>
        <end position="497"/>
    </location>
</feature>
<dbReference type="Gene3D" id="2.120.10.80">
    <property type="entry name" value="Kelch-type beta propeller"/>
    <property type="match status" value="1"/>
</dbReference>
<evidence type="ECO:0000256" key="1">
    <source>
        <dbReference type="ARBA" id="ARBA00004651"/>
    </source>
</evidence>
<dbReference type="CDD" id="cd11495">
    <property type="entry name" value="SLC5sbd_NIS-like_u3"/>
    <property type="match status" value="1"/>
</dbReference>
<feature type="transmembrane region" description="Helical" evidence="11">
    <location>
        <begin position="447"/>
        <end position="466"/>
    </location>
</feature>